<gene>
    <name evidence="1" type="ORF">DERF_004825</name>
</gene>
<name>A0A922L5Z0_DERFA</name>
<comment type="caution">
    <text evidence="1">The sequence shown here is derived from an EMBL/GenBank/DDBJ whole genome shotgun (WGS) entry which is preliminary data.</text>
</comment>
<protein>
    <submittedName>
        <fullName evidence="1">Uncharacterized protein</fullName>
    </submittedName>
</protein>
<reference evidence="1" key="2">
    <citation type="journal article" date="2022" name="Res Sq">
        <title>Comparative Genomics Reveals Insights into the Divergent Evolution of Astigmatic Mites and Household Pest Adaptations.</title>
        <authorList>
            <person name="Xiong Q."/>
            <person name="Wan A.T.-Y."/>
            <person name="Liu X.-Y."/>
            <person name="Fung C.S.-H."/>
            <person name="Xiao X."/>
            <person name="Malainual N."/>
            <person name="Hou J."/>
            <person name="Wang L."/>
            <person name="Wang M."/>
            <person name="Yang K."/>
            <person name="Cui Y."/>
            <person name="Leung E."/>
            <person name="Nong W."/>
            <person name="Shin S.-K."/>
            <person name="Au S."/>
            <person name="Jeong K.Y."/>
            <person name="Chew F.T."/>
            <person name="Hui J."/>
            <person name="Leung T.F."/>
            <person name="Tungtrongchitr A."/>
            <person name="Zhong N."/>
            <person name="Liu Z."/>
            <person name="Tsui S."/>
        </authorList>
    </citation>
    <scope>NUCLEOTIDE SEQUENCE</scope>
    <source>
        <strain evidence="1">Derf</strain>
        <tissue evidence="1">Whole organism</tissue>
    </source>
</reference>
<evidence type="ECO:0000313" key="1">
    <source>
        <dbReference type="EMBL" id="KAH9521154.1"/>
    </source>
</evidence>
<dbReference type="EMBL" id="ASGP02000002">
    <property type="protein sequence ID" value="KAH9521154.1"/>
    <property type="molecule type" value="Genomic_DNA"/>
</dbReference>
<organism evidence="1 2">
    <name type="scientific">Dermatophagoides farinae</name>
    <name type="common">American house dust mite</name>
    <dbReference type="NCBI Taxonomy" id="6954"/>
    <lineage>
        <taxon>Eukaryota</taxon>
        <taxon>Metazoa</taxon>
        <taxon>Ecdysozoa</taxon>
        <taxon>Arthropoda</taxon>
        <taxon>Chelicerata</taxon>
        <taxon>Arachnida</taxon>
        <taxon>Acari</taxon>
        <taxon>Acariformes</taxon>
        <taxon>Sarcoptiformes</taxon>
        <taxon>Astigmata</taxon>
        <taxon>Psoroptidia</taxon>
        <taxon>Analgoidea</taxon>
        <taxon>Pyroglyphidae</taxon>
        <taxon>Dermatophagoidinae</taxon>
        <taxon>Dermatophagoides</taxon>
    </lineage>
</organism>
<accession>A0A922L5Z0</accession>
<dbReference type="Proteomes" id="UP000790347">
    <property type="component" value="Unassembled WGS sequence"/>
</dbReference>
<evidence type="ECO:0000313" key="2">
    <source>
        <dbReference type="Proteomes" id="UP000790347"/>
    </source>
</evidence>
<proteinExistence type="predicted"/>
<reference evidence="1" key="1">
    <citation type="submission" date="2013-05" db="EMBL/GenBank/DDBJ databases">
        <authorList>
            <person name="Yim A.K.Y."/>
            <person name="Chan T.F."/>
            <person name="Ji K.M."/>
            <person name="Liu X.Y."/>
            <person name="Zhou J.W."/>
            <person name="Li R.Q."/>
            <person name="Yang K.Y."/>
            <person name="Li J."/>
            <person name="Li M."/>
            <person name="Law P.T.W."/>
            <person name="Wu Y.L."/>
            <person name="Cai Z.L."/>
            <person name="Qin H."/>
            <person name="Bao Y."/>
            <person name="Leung R.K.K."/>
            <person name="Ng P.K.S."/>
            <person name="Zou J."/>
            <person name="Zhong X.J."/>
            <person name="Ran P.X."/>
            <person name="Zhong N.S."/>
            <person name="Liu Z.G."/>
            <person name="Tsui S.K.W."/>
        </authorList>
    </citation>
    <scope>NUCLEOTIDE SEQUENCE</scope>
    <source>
        <strain evidence="1">Derf</strain>
        <tissue evidence="1">Whole organism</tissue>
    </source>
</reference>
<sequence>MKFPFDSFIQNSLNGLTVFSTFHSLSLPMELKELNSGQWQCIEKAMDNDKLNGKKLASFLIEKRNDSVIAFRSKKKN</sequence>
<keyword evidence="2" id="KW-1185">Reference proteome</keyword>
<feature type="non-terminal residue" evidence="1">
    <location>
        <position position="77"/>
    </location>
</feature>
<dbReference type="AlphaFoldDB" id="A0A922L5Z0"/>